<keyword evidence="3" id="KW-1185">Reference proteome</keyword>
<evidence type="ECO:0000313" key="2">
    <source>
        <dbReference type="EMBL" id="MPC40219.1"/>
    </source>
</evidence>
<reference evidence="2 3" key="1">
    <citation type="submission" date="2019-05" db="EMBL/GenBank/DDBJ databases">
        <title>Another draft genome of Portunus trituberculatus and its Hox gene families provides insights of decapod evolution.</title>
        <authorList>
            <person name="Jeong J.-H."/>
            <person name="Song I."/>
            <person name="Kim S."/>
            <person name="Choi T."/>
            <person name="Kim D."/>
            <person name="Ryu S."/>
            <person name="Kim W."/>
        </authorList>
    </citation>
    <scope>NUCLEOTIDE SEQUENCE [LARGE SCALE GENOMIC DNA]</scope>
    <source>
        <tissue evidence="2">Muscle</tissue>
    </source>
</reference>
<evidence type="ECO:0000256" key="1">
    <source>
        <dbReference type="SAM" id="MobiDB-lite"/>
    </source>
</evidence>
<protein>
    <submittedName>
        <fullName evidence="2">Uncharacterized protein</fullName>
    </submittedName>
</protein>
<gene>
    <name evidence="2" type="ORF">E2C01_033775</name>
</gene>
<dbReference type="EMBL" id="VSRR010004618">
    <property type="protein sequence ID" value="MPC40219.1"/>
    <property type="molecule type" value="Genomic_DNA"/>
</dbReference>
<dbReference type="Proteomes" id="UP000324222">
    <property type="component" value="Unassembled WGS sequence"/>
</dbReference>
<comment type="caution">
    <text evidence="2">The sequence shown here is derived from an EMBL/GenBank/DDBJ whole genome shotgun (WGS) entry which is preliminary data.</text>
</comment>
<evidence type="ECO:0000313" key="3">
    <source>
        <dbReference type="Proteomes" id="UP000324222"/>
    </source>
</evidence>
<accession>A0A5B7F4N4</accession>
<name>A0A5B7F4N4_PORTR</name>
<sequence>MAVVLAKAVVTTPAGVRVTSGHSEMSETMGDFRCCTCECSRAGEVGSEYLFKTFVGTEMKNLNHVTAGWRDAVAETWEAMAGEKSSPSGHRGLDGRKCTV</sequence>
<organism evidence="2 3">
    <name type="scientific">Portunus trituberculatus</name>
    <name type="common">Swimming crab</name>
    <name type="synonym">Neptunus trituberculatus</name>
    <dbReference type="NCBI Taxonomy" id="210409"/>
    <lineage>
        <taxon>Eukaryota</taxon>
        <taxon>Metazoa</taxon>
        <taxon>Ecdysozoa</taxon>
        <taxon>Arthropoda</taxon>
        <taxon>Crustacea</taxon>
        <taxon>Multicrustacea</taxon>
        <taxon>Malacostraca</taxon>
        <taxon>Eumalacostraca</taxon>
        <taxon>Eucarida</taxon>
        <taxon>Decapoda</taxon>
        <taxon>Pleocyemata</taxon>
        <taxon>Brachyura</taxon>
        <taxon>Eubrachyura</taxon>
        <taxon>Portunoidea</taxon>
        <taxon>Portunidae</taxon>
        <taxon>Portuninae</taxon>
        <taxon>Portunus</taxon>
    </lineage>
</organism>
<feature type="region of interest" description="Disordered" evidence="1">
    <location>
        <begin position="80"/>
        <end position="100"/>
    </location>
</feature>
<proteinExistence type="predicted"/>
<feature type="compositionally biased region" description="Basic and acidic residues" evidence="1">
    <location>
        <begin position="91"/>
        <end position="100"/>
    </location>
</feature>
<dbReference type="AlphaFoldDB" id="A0A5B7F4N4"/>